<evidence type="ECO:0000313" key="2">
    <source>
        <dbReference type="EMBL" id="QOY35372.1"/>
    </source>
</evidence>
<gene>
    <name evidence="2" type="ORF">AWH56_022210</name>
    <name evidence="1" type="ORF">AWH56_09020</name>
</gene>
<accession>A0A1S2M4F7</accession>
<evidence type="ECO:0000313" key="1">
    <source>
        <dbReference type="EMBL" id="OIJ19496.1"/>
    </source>
</evidence>
<organism evidence="1 3">
    <name type="scientific">Anaerobacillus isosaccharinicus</name>
    <dbReference type="NCBI Taxonomy" id="1532552"/>
    <lineage>
        <taxon>Bacteria</taxon>
        <taxon>Bacillati</taxon>
        <taxon>Bacillota</taxon>
        <taxon>Bacilli</taxon>
        <taxon>Bacillales</taxon>
        <taxon>Bacillaceae</taxon>
        <taxon>Anaerobacillus</taxon>
    </lineage>
</organism>
<protein>
    <submittedName>
        <fullName evidence="1">Uncharacterized protein</fullName>
    </submittedName>
</protein>
<dbReference type="Proteomes" id="UP000180175">
    <property type="component" value="Chromosome"/>
</dbReference>
<dbReference type="RefSeq" id="WP_071316830.1">
    <property type="nucleotide sequence ID" value="NZ_CP063356.2"/>
</dbReference>
<sequence length="187" mass="21752">MRNLSLNKPIERKLDEAYSKWGRKLGLQQHRYKRLKKLPIPNLVPFKSNSLEPLRQILSMCSQGAFIVTNSEHPYFTFKASSYSASFTQLNLKSELEFCKNEMRYYRVLVIQQFNLDQWENGDAVMKWLQDHGGNLGFEKLFFQSLWSPKVTSLARSNGLKQIYNPFVEHVLGIQGGGSYYCSLEQN</sequence>
<dbReference type="KEGG" id="aia:AWH56_022210"/>
<name>A0A1S2M4F7_9BACI</name>
<reference evidence="1 3" key="1">
    <citation type="submission" date="2016-10" db="EMBL/GenBank/DDBJ databases">
        <title>Draft genome sequences of four alkaliphilic bacteria belonging to the Anaerobacillus genus.</title>
        <authorList>
            <person name="Bassil N.M."/>
            <person name="Lloyd J.R."/>
        </authorList>
    </citation>
    <scope>NUCLEOTIDE SEQUENCE [LARGE SCALE GENOMIC DNA]</scope>
    <source>
        <strain evidence="1 3">NB2006</strain>
    </source>
</reference>
<proteinExistence type="predicted"/>
<reference evidence="2 3" key="2">
    <citation type="journal article" date="2017" name="Genome Announc.">
        <title>Draft Genome Sequences of Four Alkaliphilic Bacteria Belonging to the Anaerobacillus Genus.</title>
        <authorList>
            <person name="Bassil N.M."/>
            <person name="Lloyd J.R."/>
        </authorList>
    </citation>
    <scope>NUCLEOTIDE SEQUENCE [LARGE SCALE GENOMIC DNA]</scope>
    <source>
        <strain evidence="2 3">NB2006</strain>
    </source>
</reference>
<evidence type="ECO:0000313" key="3">
    <source>
        <dbReference type="Proteomes" id="UP000180175"/>
    </source>
</evidence>
<dbReference type="EMBL" id="CP063356">
    <property type="protein sequence ID" value="QOY35372.1"/>
    <property type="molecule type" value="Genomic_DNA"/>
</dbReference>
<dbReference type="AlphaFoldDB" id="A0A1S2M4F7"/>
<keyword evidence="3" id="KW-1185">Reference proteome</keyword>
<reference evidence="2" key="4">
    <citation type="submission" date="2020-10" db="EMBL/GenBank/DDBJ databases">
        <authorList>
            <person name="Bassil N.M."/>
            <person name="Lloyd J.R."/>
        </authorList>
    </citation>
    <scope>NUCLEOTIDE SEQUENCE</scope>
    <source>
        <strain evidence="2">NB2006</strain>
    </source>
</reference>
<dbReference type="OrthoDB" id="9826498at2"/>
<reference evidence="2 3" key="3">
    <citation type="journal article" date="2019" name="Int. J. Syst. Evol. Microbiol.">
        <title>Anaerobacillus isosaccharinicus sp. nov., an alkaliphilic bacterium which degrades isosaccharinic acid.</title>
        <authorList>
            <person name="Bassil N.M."/>
            <person name="Lloyd J.R."/>
        </authorList>
    </citation>
    <scope>NUCLEOTIDE SEQUENCE [LARGE SCALE GENOMIC DNA]</scope>
    <source>
        <strain evidence="2 3">NB2006</strain>
    </source>
</reference>
<dbReference type="EMBL" id="LQXD01000078">
    <property type="protein sequence ID" value="OIJ19496.1"/>
    <property type="molecule type" value="Genomic_DNA"/>
</dbReference>